<gene>
    <name evidence="1" type="ORF">GBF38_016599</name>
</gene>
<comment type="caution">
    <text evidence="1">The sequence shown here is derived from an EMBL/GenBank/DDBJ whole genome shotgun (WGS) entry which is preliminary data.</text>
</comment>
<keyword evidence="2" id="KW-1185">Reference proteome</keyword>
<evidence type="ECO:0000313" key="2">
    <source>
        <dbReference type="Proteomes" id="UP000805704"/>
    </source>
</evidence>
<organism evidence="1 2">
    <name type="scientific">Nibea albiflora</name>
    <name type="common">Yellow drum</name>
    <name type="synonym">Corvina albiflora</name>
    <dbReference type="NCBI Taxonomy" id="240163"/>
    <lineage>
        <taxon>Eukaryota</taxon>
        <taxon>Metazoa</taxon>
        <taxon>Chordata</taxon>
        <taxon>Craniata</taxon>
        <taxon>Vertebrata</taxon>
        <taxon>Euteleostomi</taxon>
        <taxon>Actinopterygii</taxon>
        <taxon>Neopterygii</taxon>
        <taxon>Teleostei</taxon>
        <taxon>Neoteleostei</taxon>
        <taxon>Acanthomorphata</taxon>
        <taxon>Eupercaria</taxon>
        <taxon>Sciaenidae</taxon>
        <taxon>Nibea</taxon>
    </lineage>
</organism>
<reference evidence="1" key="1">
    <citation type="submission" date="2020-04" db="EMBL/GenBank/DDBJ databases">
        <title>A chromosome-scale assembly and high-density genetic map of the yellow drum (Nibea albiflora) genome.</title>
        <authorList>
            <person name="Xu D."/>
            <person name="Zhang W."/>
            <person name="Chen R."/>
            <person name="Tan P."/>
            <person name="Wang L."/>
            <person name="Song H."/>
            <person name="Tian L."/>
            <person name="Zhu Q."/>
            <person name="Wang B."/>
        </authorList>
    </citation>
    <scope>NUCLEOTIDE SEQUENCE</scope>
    <source>
        <strain evidence="1">ZJHYS-2018</strain>
    </source>
</reference>
<name>A0ACB7ESE1_NIBAL</name>
<dbReference type="EMBL" id="CM024812">
    <property type="protein sequence ID" value="KAG8004725.1"/>
    <property type="molecule type" value="Genomic_DNA"/>
</dbReference>
<evidence type="ECO:0000313" key="1">
    <source>
        <dbReference type="EMBL" id="KAG8004725.1"/>
    </source>
</evidence>
<proteinExistence type="predicted"/>
<accession>A0ACB7ESE1</accession>
<dbReference type="Proteomes" id="UP000805704">
    <property type="component" value="Chromosome 24"/>
</dbReference>
<sequence length="258" mass="28663">MDEFNRRYSQRRVRTAWTPLPQEPQTSSFPSGGQAAVAEASPCCEVSAPASVTLPSPSPDHVLEQSKRAASAPLILLSDDCTASDADDADGESQRSSTACISAPHPSPVTPSPADDENTGDEIDGVLSLAMFNGVKAVVIHLLNITLQKFRTVQCYGCQINHPSQKHHPCLEHVEDEYYQTNFQRITKMLFTHPCFIPSIQRLLTERNIRADDWKVKTVALTLLRELRFARNIQHYVNSMYDELINHDTCGVRTDAGE</sequence>
<protein>
    <submittedName>
        <fullName evidence="1">Uncharacterized protein</fullName>
    </submittedName>
</protein>